<name>A0A915YM68_9BACT</name>
<reference evidence="1" key="1">
    <citation type="submission" date="2022-09" db="EMBL/GenBank/DDBJ databases">
        <title>Aureispira anguillicida sp. nov., isolated from Leptocephalus of Japanese eel Anguilla japonica.</title>
        <authorList>
            <person name="Yuasa K."/>
            <person name="Mekata T."/>
            <person name="Ikunari K."/>
        </authorList>
    </citation>
    <scope>NUCLEOTIDE SEQUENCE</scope>
    <source>
        <strain evidence="1">EL160426</strain>
    </source>
</reference>
<dbReference type="AlphaFoldDB" id="A0A915YM68"/>
<dbReference type="KEGG" id="aup:AsAng_0062860"/>
<keyword evidence="2" id="KW-1185">Reference proteome</keyword>
<evidence type="ECO:0000313" key="2">
    <source>
        <dbReference type="Proteomes" id="UP001060919"/>
    </source>
</evidence>
<protein>
    <submittedName>
        <fullName evidence="1">Uncharacterized protein</fullName>
    </submittedName>
</protein>
<evidence type="ECO:0000313" key="1">
    <source>
        <dbReference type="EMBL" id="BDS15502.1"/>
    </source>
</evidence>
<dbReference type="EMBL" id="AP026867">
    <property type="protein sequence ID" value="BDS15502.1"/>
    <property type="molecule type" value="Genomic_DNA"/>
</dbReference>
<dbReference type="Proteomes" id="UP001060919">
    <property type="component" value="Chromosome"/>
</dbReference>
<proteinExistence type="predicted"/>
<dbReference type="RefSeq" id="WP_264790648.1">
    <property type="nucleotide sequence ID" value="NZ_AP026867.1"/>
</dbReference>
<organism evidence="1 2">
    <name type="scientific">Aureispira anguillae</name>
    <dbReference type="NCBI Taxonomy" id="2864201"/>
    <lineage>
        <taxon>Bacteria</taxon>
        <taxon>Pseudomonadati</taxon>
        <taxon>Bacteroidota</taxon>
        <taxon>Saprospiria</taxon>
        <taxon>Saprospirales</taxon>
        <taxon>Saprospiraceae</taxon>
        <taxon>Aureispira</taxon>
    </lineage>
</organism>
<gene>
    <name evidence="1" type="ORF">AsAng_0062860</name>
</gene>
<accession>A0A915YM68</accession>
<sequence>MKKAPDSIFKLIKAMTVAEKRYVKRDLNKYTANTENYNSLLFDALNALDVYDETKLLKKIKSSKLKKNFRVQKQYLFDAILERLRSYEALTDMETQLRNKMENCRILIKKGLLGEALVEVDGILEKSRAYELYLIWLDALWLKHDAMQGVERNRDYKEETRKIFKELNELAQLNGQFIKGRACNAEFFFLRSHPTMGKEIDPKIYEVKRQNDENSKVQSDKIRQLYLTNQIQFCGLTKDYVEFTKVGKIALENIENSYLKKTAPVAYFIALANYAYGLNETSQHLELATLLKKWEEELTKDYWGKVTKARSIAIIRRYSRMLKLLGLLPTALGDEFKFDLKETTLYECVYAEYNSLIEYEFIQGNFDRVLQVIFEQETFASRGLRVLDKRRNKLLEVIIGYEQGNLITLTSAVDKAKYFHKKNKLYTDLEMFFLNRFNKYYPTEIEQFLPVYEKWKEQNKEDFLIQLWLEAKGTKRRLIDCYRAKIRAVACS</sequence>